<dbReference type="Proteomes" id="UP000184600">
    <property type="component" value="Unassembled WGS sequence"/>
</dbReference>
<keyword evidence="5" id="KW-1185">Reference proteome</keyword>
<feature type="domain" description="EAL" evidence="2">
    <location>
        <begin position="496"/>
        <end position="561"/>
    </location>
</feature>
<gene>
    <name evidence="4" type="primary">cph2_7</name>
    <name evidence="4" type="ORF">VQ7734_04869</name>
</gene>
<dbReference type="InterPro" id="IPR043128">
    <property type="entry name" value="Rev_trsase/Diguanyl_cyclase"/>
</dbReference>
<dbReference type="InterPro" id="IPR035919">
    <property type="entry name" value="EAL_sf"/>
</dbReference>
<evidence type="ECO:0000313" key="4">
    <source>
        <dbReference type="EMBL" id="SHO59093.1"/>
    </source>
</evidence>
<dbReference type="STRING" id="1117707.VQ7734_04869"/>
<dbReference type="AlphaFoldDB" id="A0A1M7Z2G7"/>
<dbReference type="SUPFAM" id="SSF55073">
    <property type="entry name" value="Nucleotide cyclase"/>
    <property type="match status" value="1"/>
</dbReference>
<dbReference type="SUPFAM" id="SSF141868">
    <property type="entry name" value="EAL domain-like"/>
    <property type="match status" value="1"/>
</dbReference>
<feature type="domain" description="GGDEF" evidence="3">
    <location>
        <begin position="356"/>
        <end position="487"/>
    </location>
</feature>
<dbReference type="CDD" id="cd18773">
    <property type="entry name" value="PDC1_HK_sensor"/>
    <property type="match status" value="1"/>
</dbReference>
<reference evidence="5" key="1">
    <citation type="submission" date="2016-12" db="EMBL/GenBank/DDBJ databases">
        <authorList>
            <person name="Rodrigo-Torres L."/>
            <person name="Arahal R.D."/>
            <person name="Lucena T."/>
        </authorList>
    </citation>
    <scope>NUCLEOTIDE SEQUENCE [LARGE SCALE GENOMIC DNA]</scope>
</reference>
<dbReference type="CDD" id="cd01949">
    <property type="entry name" value="GGDEF"/>
    <property type="match status" value="1"/>
</dbReference>
<dbReference type="Gene3D" id="3.30.70.270">
    <property type="match status" value="1"/>
</dbReference>
<feature type="transmembrane region" description="Helical" evidence="1">
    <location>
        <begin position="291"/>
        <end position="313"/>
    </location>
</feature>
<dbReference type="NCBIfam" id="TIGR00254">
    <property type="entry name" value="GGDEF"/>
    <property type="match status" value="1"/>
</dbReference>
<dbReference type="PROSITE" id="PS50887">
    <property type="entry name" value="GGDEF"/>
    <property type="match status" value="1"/>
</dbReference>
<dbReference type="EMBL" id="FRFG01000095">
    <property type="protein sequence ID" value="SHO59093.1"/>
    <property type="molecule type" value="Genomic_DNA"/>
</dbReference>
<proteinExistence type="predicted"/>
<evidence type="ECO:0000256" key="1">
    <source>
        <dbReference type="SAM" id="Phobius"/>
    </source>
</evidence>
<keyword evidence="1" id="KW-0812">Transmembrane</keyword>
<dbReference type="RefSeq" id="WP_073586525.1">
    <property type="nucleotide sequence ID" value="NZ_AP024897.1"/>
</dbReference>
<sequence>MAYIRKNAWVGFKIIIIALLFFTLHYLFGAYVNLYRDQFSNQIEHTYAHSNHLESKLEQHELVINIIAQQLLSIEDLRAKEVTKLIDSIVLADESMSAFAIIGRNGDILNHESKIDVPENFNMLTRPETKESFIATLNSPNIVLGHTYFGVQFNEYVWPIRKAIRDTSGHTKFVVSSVIDLRDAFNFKSEGVKSLNDTYVYRGSDLHFQIAPKQLFTLESVYAKPMPESYQRRLSEKEYFPWCRNCTMPNTADYFEFQNGNEVSLIASIYLPQYDLYLNTEVDKAMLTQKFWHTAYGVLTVFFCSVLIIYMLFSKLSKAEETRRSQLTFQAQHDYLTKAKNRFALEVDLGKPKDKKQFFLLIIDLDFFKRFNDDNGLEQGDKLLISMVNRINASLKDIDGTVYRYSGDEFILIIKTKEQIDNLCQEILYEATNASIEHGRGNEKLTASIGIASYPKDGEKLEDLKFSANLALLKAKKKKGCYVVFNKDLKNTYIDERRLELHLERSVINNEIYLKYQPQIDRKGKVIGVEALARWSSNVLGEVAPDKFISKAVIRTNSFGH</sequence>
<dbReference type="Pfam" id="PF00563">
    <property type="entry name" value="EAL"/>
    <property type="match status" value="1"/>
</dbReference>
<protein>
    <submittedName>
        <fullName evidence="4">Phytochrome-like protein cph2</fullName>
    </submittedName>
</protein>
<evidence type="ECO:0000259" key="3">
    <source>
        <dbReference type="PROSITE" id="PS50887"/>
    </source>
</evidence>
<dbReference type="Pfam" id="PF00990">
    <property type="entry name" value="GGDEF"/>
    <property type="match status" value="1"/>
</dbReference>
<dbReference type="InterPro" id="IPR000160">
    <property type="entry name" value="GGDEF_dom"/>
</dbReference>
<keyword evidence="1" id="KW-0472">Membrane</keyword>
<keyword evidence="1" id="KW-1133">Transmembrane helix</keyword>
<dbReference type="InterPro" id="IPR001633">
    <property type="entry name" value="EAL_dom"/>
</dbReference>
<dbReference type="Gene3D" id="3.20.20.450">
    <property type="entry name" value="EAL domain"/>
    <property type="match status" value="1"/>
</dbReference>
<dbReference type="OrthoDB" id="9804951at2"/>
<evidence type="ECO:0000259" key="2">
    <source>
        <dbReference type="PROSITE" id="PS50883"/>
    </source>
</evidence>
<organism evidence="4 5">
    <name type="scientific">Vibrio quintilis</name>
    <dbReference type="NCBI Taxonomy" id="1117707"/>
    <lineage>
        <taxon>Bacteria</taxon>
        <taxon>Pseudomonadati</taxon>
        <taxon>Pseudomonadota</taxon>
        <taxon>Gammaproteobacteria</taxon>
        <taxon>Vibrionales</taxon>
        <taxon>Vibrionaceae</taxon>
        <taxon>Vibrio</taxon>
    </lineage>
</organism>
<name>A0A1M7Z2G7_9VIBR</name>
<dbReference type="PANTHER" id="PTHR44757">
    <property type="entry name" value="DIGUANYLATE CYCLASE DGCP"/>
    <property type="match status" value="1"/>
</dbReference>
<dbReference type="InterPro" id="IPR029787">
    <property type="entry name" value="Nucleotide_cyclase"/>
</dbReference>
<dbReference type="PROSITE" id="PS50883">
    <property type="entry name" value="EAL"/>
    <property type="match status" value="1"/>
</dbReference>
<dbReference type="SMART" id="SM00267">
    <property type="entry name" value="GGDEF"/>
    <property type="match status" value="1"/>
</dbReference>
<dbReference type="PANTHER" id="PTHR44757:SF2">
    <property type="entry name" value="BIOFILM ARCHITECTURE MAINTENANCE PROTEIN MBAA"/>
    <property type="match status" value="1"/>
</dbReference>
<dbReference type="InterPro" id="IPR052155">
    <property type="entry name" value="Biofilm_reg_signaling"/>
</dbReference>
<evidence type="ECO:0000313" key="5">
    <source>
        <dbReference type="Proteomes" id="UP000184600"/>
    </source>
</evidence>
<feature type="transmembrane region" description="Helical" evidence="1">
    <location>
        <begin position="12"/>
        <end position="32"/>
    </location>
</feature>
<accession>A0A1M7Z2G7</accession>